<proteinExistence type="inferred from homology"/>
<accession>A0A7Y0DQ72</accession>
<evidence type="ECO:0000313" key="4">
    <source>
        <dbReference type="EMBL" id="NMM39438.1"/>
    </source>
</evidence>
<dbReference type="GO" id="GO:0000287">
    <property type="term" value="F:magnesium ion binding"/>
    <property type="evidence" value="ECO:0007669"/>
    <property type="project" value="InterPro"/>
</dbReference>
<evidence type="ECO:0000256" key="2">
    <source>
        <dbReference type="ARBA" id="ARBA00022679"/>
    </source>
</evidence>
<keyword evidence="5" id="KW-1185">Reference proteome</keyword>
<gene>
    <name evidence="4" type="ORF">HHO47_00900</name>
</gene>
<dbReference type="Gene3D" id="3.90.470.20">
    <property type="entry name" value="4'-phosphopantetheinyl transferase domain"/>
    <property type="match status" value="1"/>
</dbReference>
<dbReference type="InterPro" id="IPR050559">
    <property type="entry name" value="P-Pant_transferase_sf"/>
</dbReference>
<dbReference type="InterPro" id="IPR037143">
    <property type="entry name" value="4-PPantetheinyl_Trfase_dom_sf"/>
</dbReference>
<dbReference type="GO" id="GO:0005829">
    <property type="term" value="C:cytosol"/>
    <property type="evidence" value="ECO:0007669"/>
    <property type="project" value="TreeGrafter"/>
</dbReference>
<name>A0A7Y0DQ72_9GAMM</name>
<feature type="domain" description="4'-phosphopantetheinyl transferase" evidence="3">
    <location>
        <begin position="134"/>
        <end position="207"/>
    </location>
</feature>
<dbReference type="InterPro" id="IPR008278">
    <property type="entry name" value="4-PPantetheinyl_Trfase_dom"/>
</dbReference>
<evidence type="ECO:0000256" key="1">
    <source>
        <dbReference type="ARBA" id="ARBA00010990"/>
    </source>
</evidence>
<comment type="similarity">
    <text evidence="1">Belongs to the P-Pant transferase superfamily. Gsp/Sfp/HetI/AcpT family.</text>
</comment>
<dbReference type="PANTHER" id="PTHR12215:SF10">
    <property type="entry name" value="L-AMINOADIPATE-SEMIALDEHYDE DEHYDROGENASE-PHOSPHOPANTETHEINYL TRANSFERASE"/>
    <property type="match status" value="1"/>
</dbReference>
<dbReference type="PANTHER" id="PTHR12215">
    <property type="entry name" value="PHOSPHOPANTETHEINE TRANSFERASE"/>
    <property type="match status" value="1"/>
</dbReference>
<dbReference type="RefSeq" id="WP_169017995.1">
    <property type="nucleotide sequence ID" value="NZ_JABBMT010000001.1"/>
</dbReference>
<dbReference type="GO" id="GO:0008897">
    <property type="term" value="F:holo-[acyl-carrier-protein] synthase activity"/>
    <property type="evidence" value="ECO:0007669"/>
    <property type="project" value="InterPro"/>
</dbReference>
<dbReference type="GO" id="GO:0019878">
    <property type="term" value="P:lysine biosynthetic process via aminoadipic acid"/>
    <property type="evidence" value="ECO:0007669"/>
    <property type="project" value="TreeGrafter"/>
</dbReference>
<dbReference type="EMBL" id="JABBMT010000001">
    <property type="protein sequence ID" value="NMM39438.1"/>
    <property type="molecule type" value="Genomic_DNA"/>
</dbReference>
<organism evidence="4 5">
    <name type="scientific">Pseudoalteromonas arctica</name>
    <dbReference type="NCBI Taxonomy" id="394751"/>
    <lineage>
        <taxon>Bacteria</taxon>
        <taxon>Pseudomonadati</taxon>
        <taxon>Pseudomonadota</taxon>
        <taxon>Gammaproteobacteria</taxon>
        <taxon>Alteromonadales</taxon>
        <taxon>Pseudoalteromonadaceae</taxon>
        <taxon>Pseudoalteromonas</taxon>
    </lineage>
</organism>
<comment type="caution">
    <text evidence="4">The sequence shown here is derived from an EMBL/GenBank/DDBJ whole genome shotgun (WGS) entry which is preliminary data.</text>
</comment>
<evidence type="ECO:0000313" key="5">
    <source>
        <dbReference type="Proteomes" id="UP000570493"/>
    </source>
</evidence>
<protein>
    <submittedName>
        <fullName evidence="4">4'-phosphopantetheinyl transferase superfamily protein</fullName>
    </submittedName>
</protein>
<evidence type="ECO:0000259" key="3">
    <source>
        <dbReference type="Pfam" id="PF01648"/>
    </source>
</evidence>
<dbReference type="Pfam" id="PF01648">
    <property type="entry name" value="ACPS"/>
    <property type="match status" value="1"/>
</dbReference>
<reference evidence="4" key="1">
    <citation type="submission" date="2020-04" db="EMBL/GenBank/DDBJ databases">
        <title>Genome Sequencing for Pseudoaltermonas arctica.</title>
        <authorList>
            <person name="Elkins N.S."/>
        </authorList>
    </citation>
    <scope>NUCLEOTIDE SEQUENCE [LARGE SCALE GENOMIC DNA]</scope>
    <source>
        <strain evidence="4">NEC-BIFX-2020_0012</strain>
    </source>
</reference>
<dbReference type="SUPFAM" id="SSF56214">
    <property type="entry name" value="4'-phosphopantetheinyl transferase"/>
    <property type="match status" value="1"/>
</dbReference>
<dbReference type="Proteomes" id="UP000570493">
    <property type="component" value="Unassembled WGS sequence"/>
</dbReference>
<dbReference type="AlphaFoldDB" id="A0A7Y0DQ72"/>
<keyword evidence="2 4" id="KW-0808">Transferase</keyword>
<sequence>MPALFFQQQLVITKHSVQPFNAKTILLFDAQFLNVDEFNLDALLSPFELTVFTRRKSNKAKQEYLATRLLLKYLVKQTMPQFRELASNHISSEFDEQSSKLLLHITGSNTVLSSCLSHSNGFVGAALNHECIQFGFDIEKISTKRPFIKLAKHFYHLDEVNLIRQNPERFFRIWTLKEALAKATSQPIAKLLSPNVFNQLMLSKLTAVSCQYKEFDVSVVSNQSTDWQCSVVNSIDQLRSVLHF</sequence>